<accession>U2M6W0</accession>
<evidence type="ECO:0000313" key="1">
    <source>
        <dbReference type="EMBL" id="ERJ95033.1"/>
    </source>
</evidence>
<dbReference type="STRING" id="411473.RUMCAL_01745"/>
<keyword evidence="2" id="KW-1185">Reference proteome</keyword>
<dbReference type="EMBL" id="AWVF01000220">
    <property type="protein sequence ID" value="ERJ95033.1"/>
    <property type="molecule type" value="Genomic_DNA"/>
</dbReference>
<gene>
    <name evidence="1" type="ORF">RUMCAL_01745</name>
</gene>
<comment type="caution">
    <text evidence="1">The sequence shown here is derived from an EMBL/GenBank/DDBJ whole genome shotgun (WGS) entry which is preliminary data.</text>
</comment>
<dbReference type="AlphaFoldDB" id="U2M6W0"/>
<protein>
    <submittedName>
        <fullName evidence="1">Uncharacterized protein</fullName>
    </submittedName>
</protein>
<name>U2M6W0_9FIRM</name>
<evidence type="ECO:0000313" key="2">
    <source>
        <dbReference type="Proteomes" id="UP000016662"/>
    </source>
</evidence>
<feature type="non-terminal residue" evidence="1">
    <location>
        <position position="65"/>
    </location>
</feature>
<dbReference type="Proteomes" id="UP000016662">
    <property type="component" value="Unassembled WGS sequence"/>
</dbReference>
<reference evidence="1 2" key="1">
    <citation type="submission" date="2013-07" db="EMBL/GenBank/DDBJ databases">
        <authorList>
            <person name="Weinstock G."/>
            <person name="Sodergren E."/>
            <person name="Wylie T."/>
            <person name="Fulton L."/>
            <person name="Fulton R."/>
            <person name="Fronick C."/>
            <person name="O'Laughlin M."/>
            <person name="Godfrey J."/>
            <person name="Miner T."/>
            <person name="Herter B."/>
            <person name="Appelbaum E."/>
            <person name="Cordes M."/>
            <person name="Lek S."/>
            <person name="Wollam A."/>
            <person name="Pepin K.H."/>
            <person name="Palsikar V.B."/>
            <person name="Mitreva M."/>
            <person name="Wilson R.K."/>
        </authorList>
    </citation>
    <scope>NUCLEOTIDE SEQUENCE [LARGE SCALE GENOMIC DNA]</scope>
    <source>
        <strain evidence="1 2">ATCC 27760</strain>
    </source>
</reference>
<organism evidence="1 2">
    <name type="scientific">Ruminococcus callidus ATCC 27760</name>
    <dbReference type="NCBI Taxonomy" id="411473"/>
    <lineage>
        <taxon>Bacteria</taxon>
        <taxon>Bacillati</taxon>
        <taxon>Bacillota</taxon>
        <taxon>Clostridia</taxon>
        <taxon>Eubacteriales</taxon>
        <taxon>Oscillospiraceae</taxon>
        <taxon>Ruminococcus</taxon>
    </lineage>
</organism>
<proteinExistence type="predicted"/>
<dbReference type="HOGENOM" id="CLU_2855229_0_0_9"/>
<sequence length="65" mass="7099">MGCPCVCPILCTASDEYAKNLRAPIQVHGGHKIIQASGCVSGSLLGENFLRKVFPQTPFQRLLFH</sequence>